<dbReference type="SUPFAM" id="SSF53720">
    <property type="entry name" value="ALDH-like"/>
    <property type="match status" value="1"/>
</dbReference>
<evidence type="ECO:0000256" key="2">
    <source>
        <dbReference type="ARBA" id="ARBA00023002"/>
    </source>
</evidence>
<dbReference type="InterPro" id="IPR051020">
    <property type="entry name" value="ALDH-related_metabolic_enz"/>
</dbReference>
<protein>
    <submittedName>
        <fullName evidence="4">Aldehyde dehydrogenase family protein</fullName>
    </submittedName>
</protein>
<dbReference type="RefSeq" id="WP_275476179.1">
    <property type="nucleotide sequence ID" value="NZ_CP162940.1"/>
</dbReference>
<dbReference type="Gene3D" id="3.40.605.10">
    <property type="entry name" value="Aldehyde Dehydrogenase, Chain A, domain 1"/>
    <property type="match status" value="1"/>
</dbReference>
<accession>A0ABV5ACV0</accession>
<dbReference type="CDD" id="cd07149">
    <property type="entry name" value="ALDH_y4uC"/>
    <property type="match status" value="1"/>
</dbReference>
<dbReference type="PANTHER" id="PTHR42991:SF1">
    <property type="entry name" value="ALDEHYDE DEHYDROGENASE"/>
    <property type="match status" value="1"/>
</dbReference>
<evidence type="ECO:0000313" key="4">
    <source>
        <dbReference type="EMBL" id="MFB5190031.1"/>
    </source>
</evidence>
<dbReference type="Pfam" id="PF00171">
    <property type="entry name" value="Aldedh"/>
    <property type="match status" value="1"/>
</dbReference>
<dbReference type="Gene3D" id="3.40.309.10">
    <property type="entry name" value="Aldehyde Dehydrogenase, Chain A, domain 2"/>
    <property type="match status" value="1"/>
</dbReference>
<comment type="similarity">
    <text evidence="1">Belongs to the aldehyde dehydrogenase family.</text>
</comment>
<dbReference type="InterPro" id="IPR016161">
    <property type="entry name" value="Ald_DH/histidinol_DH"/>
</dbReference>
<dbReference type="EMBL" id="JBDXSU010000004">
    <property type="protein sequence ID" value="MFB5190031.1"/>
    <property type="molecule type" value="Genomic_DNA"/>
</dbReference>
<sequence length="473" mass="50915">MKKRLFINGEWVEAKQYTTLASPFTGESIAEIPVANDEEIDAAIEAANCASEVMAMMPAHKRASILAKLADLFEQRKEEAASVIAMEAAKPITTALAEVNRTILTYRFAAEEAKRIHGETLRLDAAPGGEGRVAYVVREPLGVIGAITPFNFPMNLVAHKVGPAIASGNTVVLKPASQTPLSAYFLAELLQEAGIPAGAFNVVTGSGRTVGDKLVTDPRIKMVTFTGSPEVGIGIRNKAGLKRVTLELGSNAAVIVDEGVNIDKIIPRCVNGAFSFQGQVCISLQRIYVHETLYDVFVEKLVAETEKLNIGDPLDPKTDVSALISSADVDRTLNWIEEAKQYGAKVAIGGKAEGNILHPTVILNAQPHMKVSCQEVFAPIVLINKISSVEEAFGIVNDSRYGLQAGIYTENVHTALDAAEKLHVGGVMINDIPTFRVDNMPYGGVKESGVGREGIKYAVEEMTEMKLVVFNRN</sequence>
<gene>
    <name evidence="4" type="ORF">KKP3000_003424</name>
</gene>
<keyword evidence="5" id="KW-1185">Reference proteome</keyword>
<evidence type="ECO:0000256" key="1">
    <source>
        <dbReference type="ARBA" id="ARBA00009986"/>
    </source>
</evidence>
<name>A0ABV5ACV0_9BACL</name>
<comment type="caution">
    <text evidence="4">The sequence shown here is derived from an EMBL/GenBank/DDBJ whole genome shotgun (WGS) entry which is preliminary data.</text>
</comment>
<dbReference type="InterPro" id="IPR016162">
    <property type="entry name" value="Ald_DH_N"/>
</dbReference>
<keyword evidence="2" id="KW-0560">Oxidoreductase</keyword>
<evidence type="ECO:0000313" key="5">
    <source>
        <dbReference type="Proteomes" id="UP001579974"/>
    </source>
</evidence>
<dbReference type="PANTHER" id="PTHR42991">
    <property type="entry name" value="ALDEHYDE DEHYDROGENASE"/>
    <property type="match status" value="1"/>
</dbReference>
<reference evidence="4 5" key="1">
    <citation type="journal article" date="2024" name="Int. J. Mol. Sci.">
        <title>Exploration of Alicyclobacillus spp. Genome in Search of Antibiotic Resistance.</title>
        <authorList>
            <person name="Bucka-Kolendo J."/>
            <person name="Kiousi D.E."/>
            <person name="Dekowska A."/>
            <person name="Mikolajczuk-Szczyrba A."/>
            <person name="Karadedos D.M."/>
            <person name="Michael P."/>
            <person name="Galanis A."/>
            <person name="Sokolowska B."/>
        </authorList>
    </citation>
    <scope>NUCLEOTIDE SEQUENCE [LARGE SCALE GENOMIC DNA]</scope>
    <source>
        <strain evidence="4 5">KKP 3000</strain>
    </source>
</reference>
<dbReference type="InterPro" id="IPR015590">
    <property type="entry name" value="Aldehyde_DH_dom"/>
</dbReference>
<feature type="domain" description="Aldehyde dehydrogenase" evidence="3">
    <location>
        <begin position="11"/>
        <end position="468"/>
    </location>
</feature>
<organism evidence="4 5">
    <name type="scientific">Alicyclobacillus fastidiosus</name>
    <dbReference type="NCBI Taxonomy" id="392011"/>
    <lineage>
        <taxon>Bacteria</taxon>
        <taxon>Bacillati</taxon>
        <taxon>Bacillota</taxon>
        <taxon>Bacilli</taxon>
        <taxon>Bacillales</taxon>
        <taxon>Alicyclobacillaceae</taxon>
        <taxon>Alicyclobacillus</taxon>
    </lineage>
</organism>
<evidence type="ECO:0000259" key="3">
    <source>
        <dbReference type="Pfam" id="PF00171"/>
    </source>
</evidence>
<proteinExistence type="inferred from homology"/>
<dbReference type="Proteomes" id="UP001579974">
    <property type="component" value="Unassembled WGS sequence"/>
</dbReference>
<dbReference type="InterPro" id="IPR016163">
    <property type="entry name" value="Ald_DH_C"/>
</dbReference>